<evidence type="ECO:0000313" key="8">
    <source>
        <dbReference type="EMBL" id="KAF2733885.1"/>
    </source>
</evidence>
<feature type="transmembrane region" description="Helical" evidence="6">
    <location>
        <begin position="242"/>
        <end position="261"/>
    </location>
</feature>
<dbReference type="InterPro" id="IPR036259">
    <property type="entry name" value="MFS_trans_sf"/>
</dbReference>
<reference evidence="8" key="1">
    <citation type="journal article" date="2020" name="Stud. Mycol.">
        <title>101 Dothideomycetes genomes: a test case for predicting lifestyles and emergence of pathogens.</title>
        <authorList>
            <person name="Haridas S."/>
            <person name="Albert R."/>
            <person name="Binder M."/>
            <person name="Bloem J."/>
            <person name="Labutti K."/>
            <person name="Salamov A."/>
            <person name="Andreopoulos B."/>
            <person name="Baker S."/>
            <person name="Barry K."/>
            <person name="Bills G."/>
            <person name="Bluhm B."/>
            <person name="Cannon C."/>
            <person name="Castanera R."/>
            <person name="Culley D."/>
            <person name="Daum C."/>
            <person name="Ezra D."/>
            <person name="Gonzalez J."/>
            <person name="Henrissat B."/>
            <person name="Kuo A."/>
            <person name="Liang C."/>
            <person name="Lipzen A."/>
            <person name="Lutzoni F."/>
            <person name="Magnuson J."/>
            <person name="Mondo S."/>
            <person name="Nolan M."/>
            <person name="Ohm R."/>
            <person name="Pangilinan J."/>
            <person name="Park H.-J."/>
            <person name="Ramirez L."/>
            <person name="Alfaro M."/>
            <person name="Sun H."/>
            <person name="Tritt A."/>
            <person name="Yoshinaga Y."/>
            <person name="Zwiers L.-H."/>
            <person name="Turgeon B."/>
            <person name="Goodwin S."/>
            <person name="Spatafora J."/>
            <person name="Crous P."/>
            <person name="Grigoriev I."/>
        </authorList>
    </citation>
    <scope>NUCLEOTIDE SEQUENCE</scope>
    <source>
        <strain evidence="8">CBS 125425</strain>
    </source>
</reference>
<feature type="transmembrane region" description="Helical" evidence="6">
    <location>
        <begin position="198"/>
        <end position="221"/>
    </location>
</feature>
<organism evidence="8 9">
    <name type="scientific">Polyplosphaeria fusca</name>
    <dbReference type="NCBI Taxonomy" id="682080"/>
    <lineage>
        <taxon>Eukaryota</taxon>
        <taxon>Fungi</taxon>
        <taxon>Dikarya</taxon>
        <taxon>Ascomycota</taxon>
        <taxon>Pezizomycotina</taxon>
        <taxon>Dothideomycetes</taxon>
        <taxon>Pleosporomycetidae</taxon>
        <taxon>Pleosporales</taxon>
        <taxon>Tetraplosphaeriaceae</taxon>
        <taxon>Polyplosphaeria</taxon>
    </lineage>
</organism>
<feature type="transmembrane region" description="Helical" evidence="6">
    <location>
        <begin position="112"/>
        <end position="130"/>
    </location>
</feature>
<keyword evidence="3 6" id="KW-1133">Transmembrane helix</keyword>
<dbReference type="OrthoDB" id="10021397at2759"/>
<accession>A0A9P4QYM7</accession>
<evidence type="ECO:0000256" key="2">
    <source>
        <dbReference type="ARBA" id="ARBA00022692"/>
    </source>
</evidence>
<evidence type="ECO:0000256" key="3">
    <source>
        <dbReference type="ARBA" id="ARBA00022989"/>
    </source>
</evidence>
<dbReference type="SUPFAM" id="SSF103473">
    <property type="entry name" value="MFS general substrate transporter"/>
    <property type="match status" value="1"/>
</dbReference>
<feature type="transmembrane region" description="Helical" evidence="6">
    <location>
        <begin position="273"/>
        <end position="293"/>
    </location>
</feature>
<feature type="transmembrane region" description="Helical" evidence="6">
    <location>
        <begin position="354"/>
        <end position="375"/>
    </location>
</feature>
<evidence type="ECO:0000313" key="9">
    <source>
        <dbReference type="Proteomes" id="UP000799444"/>
    </source>
</evidence>
<feature type="region of interest" description="Disordered" evidence="5">
    <location>
        <begin position="1"/>
        <end position="38"/>
    </location>
</feature>
<evidence type="ECO:0000256" key="6">
    <source>
        <dbReference type="SAM" id="Phobius"/>
    </source>
</evidence>
<dbReference type="PROSITE" id="PS50850">
    <property type="entry name" value="MFS"/>
    <property type="match status" value="1"/>
</dbReference>
<keyword evidence="2 6" id="KW-0812">Transmembrane</keyword>
<dbReference type="Proteomes" id="UP000799444">
    <property type="component" value="Unassembled WGS sequence"/>
</dbReference>
<feature type="domain" description="Major facilitator superfamily (MFS) profile" evidence="7">
    <location>
        <begin position="47"/>
        <end position="539"/>
    </location>
</feature>
<evidence type="ECO:0000256" key="1">
    <source>
        <dbReference type="ARBA" id="ARBA00004141"/>
    </source>
</evidence>
<dbReference type="InterPro" id="IPR011701">
    <property type="entry name" value="MFS"/>
</dbReference>
<feature type="transmembrane region" description="Helical" evidence="6">
    <location>
        <begin position="142"/>
        <end position="162"/>
    </location>
</feature>
<evidence type="ECO:0000259" key="7">
    <source>
        <dbReference type="PROSITE" id="PS50850"/>
    </source>
</evidence>
<dbReference type="Gene3D" id="1.20.1720.10">
    <property type="entry name" value="Multidrug resistance protein D"/>
    <property type="match status" value="1"/>
</dbReference>
<feature type="transmembrane region" description="Helical" evidence="6">
    <location>
        <begin position="48"/>
        <end position="70"/>
    </location>
</feature>
<sequence>MRPNGKASRTSEIEELEKIPNDGPVMETPPSEPSAAEEEQKYPDTANLILATLAFMIAVFLIALDVQILGIITAEFKSLLDLSWYGGAYLLAQIALQPTYARLYQVFPIKHIFTSALVVLETGSVIGATARSSRTLIVGRAIQGTGAGGLMAGGLLMITYLVPKPQRPMYLSVVATMYAVAASLGPNLGGIFAESRVGWRFCFWLNLPVGIVAGIGIILAFPEPKRPAVVQPLKDKIMTLDPLGASLLISWVTCLLLALQRASIPQPWSDSGIWGPLLAFGIILCTFVILQFYQKDKGRAYSFRAIIPYRILAQRTIAFSCVFETSLFLATTTLVYYLPFYFQSVKGFSPHKSGLFVLPFVVTNSAFAFGSGVLISKTGIYVPIMWLGTAVMMVGCGLIYTLTIDSTTGPIIGYQLIASAGFGLCVQVPFTAVQILPDKDIPIGNGLITFFQGLGGALAVSVAQTIFSNALHANLDEIPNINVDVIIYYRPSNLVHIPDDIRHLVQAAYGVATRKAFVLPIVGSGLALAASLFFERRRHYVPQEHIEEEERGVTRREVIEVKR</sequence>
<dbReference type="AlphaFoldDB" id="A0A9P4QYM7"/>
<dbReference type="InterPro" id="IPR020846">
    <property type="entry name" value="MFS_dom"/>
</dbReference>
<feature type="transmembrane region" description="Helical" evidence="6">
    <location>
        <begin position="516"/>
        <end position="534"/>
    </location>
</feature>
<comment type="caution">
    <text evidence="8">The sequence shown here is derived from an EMBL/GenBank/DDBJ whole genome shotgun (WGS) entry which is preliminary data.</text>
</comment>
<feature type="transmembrane region" description="Helical" evidence="6">
    <location>
        <begin position="169"/>
        <end position="192"/>
    </location>
</feature>
<dbReference type="Gene3D" id="1.20.1250.20">
    <property type="entry name" value="MFS general substrate transporter like domains"/>
    <property type="match status" value="1"/>
</dbReference>
<evidence type="ECO:0000256" key="4">
    <source>
        <dbReference type="ARBA" id="ARBA00023136"/>
    </source>
</evidence>
<dbReference type="Pfam" id="PF07690">
    <property type="entry name" value="MFS_1"/>
    <property type="match status" value="1"/>
</dbReference>
<keyword evidence="9" id="KW-1185">Reference proteome</keyword>
<dbReference type="GO" id="GO:0005886">
    <property type="term" value="C:plasma membrane"/>
    <property type="evidence" value="ECO:0007669"/>
    <property type="project" value="TreeGrafter"/>
</dbReference>
<feature type="transmembrane region" description="Helical" evidence="6">
    <location>
        <begin position="380"/>
        <end position="400"/>
    </location>
</feature>
<keyword evidence="4 6" id="KW-0472">Membrane</keyword>
<feature type="transmembrane region" description="Helical" evidence="6">
    <location>
        <begin position="317"/>
        <end position="342"/>
    </location>
</feature>
<dbReference type="PANTHER" id="PTHR23501">
    <property type="entry name" value="MAJOR FACILITATOR SUPERFAMILY"/>
    <property type="match status" value="1"/>
</dbReference>
<dbReference type="EMBL" id="ML996155">
    <property type="protein sequence ID" value="KAF2733885.1"/>
    <property type="molecule type" value="Genomic_DNA"/>
</dbReference>
<protein>
    <submittedName>
        <fullName evidence="8">MFS multidrug transporter-like protein</fullName>
    </submittedName>
</protein>
<dbReference type="GO" id="GO:0022857">
    <property type="term" value="F:transmembrane transporter activity"/>
    <property type="evidence" value="ECO:0007669"/>
    <property type="project" value="InterPro"/>
</dbReference>
<evidence type="ECO:0000256" key="5">
    <source>
        <dbReference type="SAM" id="MobiDB-lite"/>
    </source>
</evidence>
<dbReference type="PANTHER" id="PTHR23501:SF198">
    <property type="entry name" value="AZOLE RESISTANCE PROTEIN 1-RELATED"/>
    <property type="match status" value="1"/>
</dbReference>
<gene>
    <name evidence="8" type="ORF">EJ04DRAFT_604235</name>
</gene>
<feature type="transmembrane region" description="Helical" evidence="6">
    <location>
        <begin position="412"/>
        <end position="435"/>
    </location>
</feature>
<feature type="transmembrane region" description="Helical" evidence="6">
    <location>
        <begin position="82"/>
        <end position="100"/>
    </location>
</feature>
<proteinExistence type="predicted"/>
<name>A0A9P4QYM7_9PLEO</name>
<dbReference type="FunFam" id="1.20.1250.20:FF:000196">
    <property type="entry name" value="MFS toxin efflux pump (AflT)"/>
    <property type="match status" value="1"/>
</dbReference>
<feature type="compositionally biased region" description="Basic and acidic residues" evidence="5">
    <location>
        <begin position="9"/>
        <end position="20"/>
    </location>
</feature>
<comment type="subcellular location">
    <subcellularLocation>
        <location evidence="1">Membrane</location>
        <topology evidence="1">Multi-pass membrane protein</topology>
    </subcellularLocation>
</comment>
<feature type="transmembrane region" description="Helical" evidence="6">
    <location>
        <begin position="447"/>
        <end position="467"/>
    </location>
</feature>